<keyword evidence="2" id="KW-1133">Transmembrane helix</keyword>
<feature type="region of interest" description="Disordered" evidence="1">
    <location>
        <begin position="57"/>
        <end position="88"/>
    </location>
</feature>
<dbReference type="Proteomes" id="UP001501009">
    <property type="component" value="Unassembled WGS sequence"/>
</dbReference>
<protein>
    <submittedName>
        <fullName evidence="3">Uncharacterized protein</fullName>
    </submittedName>
</protein>
<organism evidence="3 4">
    <name type="scientific">Streptomyces coacervatus</name>
    <dbReference type="NCBI Taxonomy" id="647381"/>
    <lineage>
        <taxon>Bacteria</taxon>
        <taxon>Bacillati</taxon>
        <taxon>Actinomycetota</taxon>
        <taxon>Actinomycetes</taxon>
        <taxon>Kitasatosporales</taxon>
        <taxon>Streptomycetaceae</taxon>
        <taxon>Streptomyces</taxon>
    </lineage>
</organism>
<keyword evidence="2" id="KW-0472">Membrane</keyword>
<proteinExistence type="predicted"/>
<name>A0ABP7HK21_9ACTN</name>
<feature type="region of interest" description="Disordered" evidence="1">
    <location>
        <begin position="103"/>
        <end position="124"/>
    </location>
</feature>
<evidence type="ECO:0000256" key="2">
    <source>
        <dbReference type="SAM" id="Phobius"/>
    </source>
</evidence>
<evidence type="ECO:0000313" key="3">
    <source>
        <dbReference type="EMBL" id="GAA3797343.1"/>
    </source>
</evidence>
<reference evidence="4" key="1">
    <citation type="journal article" date="2019" name="Int. J. Syst. Evol. Microbiol.">
        <title>The Global Catalogue of Microorganisms (GCM) 10K type strain sequencing project: providing services to taxonomists for standard genome sequencing and annotation.</title>
        <authorList>
            <consortium name="The Broad Institute Genomics Platform"/>
            <consortium name="The Broad Institute Genome Sequencing Center for Infectious Disease"/>
            <person name="Wu L."/>
            <person name="Ma J."/>
        </authorList>
    </citation>
    <scope>NUCLEOTIDE SEQUENCE [LARGE SCALE GENOMIC DNA]</scope>
    <source>
        <strain evidence="4">JCM 17138</strain>
    </source>
</reference>
<keyword evidence="2" id="KW-0812">Transmembrane</keyword>
<dbReference type="EMBL" id="BAABDE010000016">
    <property type="protein sequence ID" value="GAA3797343.1"/>
    <property type="molecule type" value="Genomic_DNA"/>
</dbReference>
<comment type="caution">
    <text evidence="3">The sequence shown here is derived from an EMBL/GenBank/DDBJ whole genome shotgun (WGS) entry which is preliminary data.</text>
</comment>
<evidence type="ECO:0000313" key="4">
    <source>
        <dbReference type="Proteomes" id="UP001501009"/>
    </source>
</evidence>
<keyword evidence="4" id="KW-1185">Reference proteome</keyword>
<evidence type="ECO:0000256" key="1">
    <source>
        <dbReference type="SAM" id="MobiDB-lite"/>
    </source>
</evidence>
<sequence>MPAMLNCPTAPSVGTPVSAGVRDAAVHLLLAAVPECLGALAATLVVSAASWILSRVSRSPRRREQDQADDAACLRHASPIGQTPVGELEPRSIRLLEASAEGAALSPAVDRQPSDCTPEARRRG</sequence>
<gene>
    <name evidence="3" type="ORF">GCM10022403_034070</name>
</gene>
<feature type="transmembrane region" description="Helical" evidence="2">
    <location>
        <begin position="28"/>
        <end position="53"/>
    </location>
</feature>
<accession>A0ABP7HK21</accession>